<dbReference type="PANTHER" id="PTHR37520:SF1">
    <property type="entry name" value="INTRON-ENCODED DNA ENDONUCLEASE AI2A-RELATED"/>
    <property type="match status" value="1"/>
</dbReference>
<organism evidence="2">
    <name type="scientific">Magnusiomyces capitatus</name>
    <dbReference type="NCBI Taxonomy" id="1095183"/>
    <lineage>
        <taxon>Eukaryota</taxon>
        <taxon>Fungi</taxon>
        <taxon>Dikarya</taxon>
        <taxon>Ascomycota</taxon>
        <taxon>Saccharomycotina</taxon>
        <taxon>Dipodascomycetes</taxon>
        <taxon>Dipodascales</taxon>
        <taxon>Dipodascaceae</taxon>
        <taxon>Magnusiomyces</taxon>
    </lineage>
</organism>
<geneLocation type="mitochondrion" evidence="2"/>
<accession>A0A023UMX4</accession>
<protein>
    <recommendedName>
        <fullName evidence="1">Homing endonuclease LAGLIDADG domain-containing protein</fullName>
    </recommendedName>
</protein>
<dbReference type="GeneID" id="19351053"/>
<dbReference type="AlphaFoldDB" id="A0A023UMX4"/>
<name>A0A023UMX4_9ASCO</name>
<dbReference type="Gene3D" id="3.10.28.10">
    <property type="entry name" value="Homing endonucleases"/>
    <property type="match status" value="2"/>
</dbReference>
<feature type="domain" description="Homing endonuclease LAGLIDADG" evidence="1">
    <location>
        <begin position="158"/>
        <end position="246"/>
    </location>
</feature>
<dbReference type="PANTHER" id="PTHR37520">
    <property type="entry name" value="INTRON-ENCODED DNA ENDONUCLEASE AI2A-RELATED"/>
    <property type="match status" value="1"/>
</dbReference>
<dbReference type="RefSeq" id="YP_009029702.1">
    <property type="nucleotide sequence ID" value="NC_024095.1"/>
</dbReference>
<dbReference type="Pfam" id="PF00961">
    <property type="entry name" value="LAGLIDADG_1"/>
    <property type="match status" value="2"/>
</dbReference>
<feature type="domain" description="Homing endonuclease LAGLIDADG" evidence="1">
    <location>
        <begin position="265"/>
        <end position="360"/>
    </location>
</feature>
<evidence type="ECO:0000259" key="1">
    <source>
        <dbReference type="Pfam" id="PF00961"/>
    </source>
</evidence>
<dbReference type="EMBL" id="KJ459952">
    <property type="protein sequence ID" value="AHY04955.1"/>
    <property type="molecule type" value="Genomic_DNA"/>
</dbReference>
<evidence type="ECO:0000313" key="2">
    <source>
        <dbReference type="EMBL" id="AHY04955.1"/>
    </source>
</evidence>
<dbReference type="SUPFAM" id="SSF55608">
    <property type="entry name" value="Homing endonucleases"/>
    <property type="match status" value="2"/>
</dbReference>
<reference evidence="2" key="1">
    <citation type="journal article" date="2014" name="Proc. Natl. Acad. Sci. U.S.A.">
        <title>Massive programmed translational jumping in mitochondria.</title>
        <authorList>
            <person name="Lang B.F."/>
            <person name="Jakubkova M."/>
            <person name="Hegedusova E."/>
            <person name="Daoud R."/>
            <person name="Forget L."/>
            <person name="Brejova B."/>
            <person name="Vinar T."/>
            <person name="Kosa P."/>
            <person name="Fricova D."/>
            <person name="Nebohacova M."/>
            <person name="Griac P."/>
            <person name="Tomaska L."/>
            <person name="Burger G."/>
            <person name="Nosek J."/>
        </authorList>
    </citation>
    <scope>NUCLEOTIDE SEQUENCE</scope>
    <source>
        <strain evidence="2">NRRL Y-17686</strain>
    </source>
</reference>
<feature type="non-terminal residue" evidence="2">
    <location>
        <position position="1"/>
    </location>
</feature>
<dbReference type="GO" id="GO:0004519">
    <property type="term" value="F:endonuclease activity"/>
    <property type="evidence" value="ECO:0007669"/>
    <property type="project" value="InterPro"/>
</dbReference>
<gene>
    <name evidence="2" type="primary">orf393</name>
</gene>
<dbReference type="InterPro" id="IPR027434">
    <property type="entry name" value="Homing_endonucl"/>
</dbReference>
<proteinExistence type="predicted"/>
<sequence>QEWPVSIMMMLMTFYAMCWKNSMNWMNNLLILNMTMIMSDLIQTPMKMETMNFYKIMFYANPIMVKSYLKEFNQQMTKYKQLLFNMVGISETMRMYKIYQNTCEALLFYSKALLKKNLLYMKNSIIHYKNILIYKFMIPSIMENLSNKDDHIKFNQWLAGLIDGDGYLRVSKQGYTSCEMTVGLEDEKMLIQIQNKFGGSVKLRSGVKAIRYRLQNKEGMIKLINAINGNIRNTKRFTQLINVCDILDIKVMNPMELTVDNAWFSGFFDADGTINYYYRNKDNKLKMRPQTMISVTNKLLVDVEPFYNMFGGNIYYDKAQNGYYKWVMGNEMLHLNYYNYNKINPSRSFKGRRLFLIKEFYDYYNKQAFRASKGSLLLKAWNKFDKKWNSKIL</sequence>
<keyword evidence="2" id="KW-0496">Mitochondrion</keyword>
<dbReference type="InterPro" id="IPR004860">
    <property type="entry name" value="LAGLIDADG_dom"/>
</dbReference>